<accession>A0ABU9H8E2</accession>
<dbReference type="RefSeq" id="WP_341626855.1">
    <property type="nucleotide sequence ID" value="NZ_JBAKBA010000004.1"/>
</dbReference>
<keyword evidence="1" id="KW-0472">Membrane</keyword>
<keyword evidence="1" id="KW-0812">Transmembrane</keyword>
<comment type="caution">
    <text evidence="2">The sequence shown here is derived from an EMBL/GenBank/DDBJ whole genome shotgun (WGS) entry which is preliminary data.</text>
</comment>
<feature type="transmembrane region" description="Helical" evidence="1">
    <location>
        <begin position="6"/>
        <end position="30"/>
    </location>
</feature>
<dbReference type="Proteomes" id="UP001366060">
    <property type="component" value="Unassembled WGS sequence"/>
</dbReference>
<sequence length="112" mass="12695">MSFEDWVFWIAFINFLLLAIASFAFGRISLPYIEKQMVKEGTAIPDWDKGIGGRAIVYAMAILIGKGYSSIMVDNKAILKHTRKLDWYLALLLVLTVSMFFISGCILYFNDG</sequence>
<protein>
    <submittedName>
        <fullName evidence="2">Uncharacterized protein</fullName>
    </submittedName>
</protein>
<keyword evidence="1" id="KW-1133">Transmembrane helix</keyword>
<evidence type="ECO:0000313" key="3">
    <source>
        <dbReference type="Proteomes" id="UP001366060"/>
    </source>
</evidence>
<evidence type="ECO:0000256" key="1">
    <source>
        <dbReference type="SAM" id="Phobius"/>
    </source>
</evidence>
<feature type="transmembrane region" description="Helical" evidence="1">
    <location>
        <begin position="88"/>
        <end position="109"/>
    </location>
</feature>
<reference evidence="2 3" key="1">
    <citation type="submission" date="2024-02" db="EMBL/GenBank/DDBJ databases">
        <title>Bacteria isolated from the canopy kelp, Nereocystis luetkeana.</title>
        <authorList>
            <person name="Pfister C.A."/>
            <person name="Younker I.T."/>
            <person name="Light S.H."/>
        </authorList>
    </citation>
    <scope>NUCLEOTIDE SEQUENCE [LARGE SCALE GENOMIC DNA]</scope>
    <source>
        <strain evidence="2 3">TI.2.07</strain>
    </source>
</reference>
<dbReference type="EMBL" id="JBAKBA010000004">
    <property type="protein sequence ID" value="MEL0658144.1"/>
    <property type="molecule type" value="Genomic_DNA"/>
</dbReference>
<organism evidence="2 3">
    <name type="scientific">Psychromonas arctica</name>
    <dbReference type="NCBI Taxonomy" id="168275"/>
    <lineage>
        <taxon>Bacteria</taxon>
        <taxon>Pseudomonadati</taxon>
        <taxon>Pseudomonadota</taxon>
        <taxon>Gammaproteobacteria</taxon>
        <taxon>Alteromonadales</taxon>
        <taxon>Psychromonadaceae</taxon>
        <taxon>Psychromonas</taxon>
    </lineage>
</organism>
<feature type="transmembrane region" description="Helical" evidence="1">
    <location>
        <begin position="51"/>
        <end position="68"/>
    </location>
</feature>
<proteinExistence type="predicted"/>
<gene>
    <name evidence="2" type="ORF">V6255_03235</name>
</gene>
<keyword evidence="3" id="KW-1185">Reference proteome</keyword>
<evidence type="ECO:0000313" key="2">
    <source>
        <dbReference type="EMBL" id="MEL0658144.1"/>
    </source>
</evidence>
<name>A0ABU9H8E2_9GAMM</name>